<keyword evidence="4" id="KW-1185">Reference proteome</keyword>
<feature type="domain" description="Flagellar motor switch protein FliN-like C-terminal" evidence="2">
    <location>
        <begin position="224"/>
        <end position="293"/>
    </location>
</feature>
<proteinExistence type="predicted"/>
<evidence type="ECO:0000313" key="3">
    <source>
        <dbReference type="EMBL" id="SPH21965.1"/>
    </source>
</evidence>
<dbReference type="AlphaFoldDB" id="A0A2R8BG27"/>
<evidence type="ECO:0000313" key="4">
    <source>
        <dbReference type="Proteomes" id="UP000244880"/>
    </source>
</evidence>
<organism evidence="3 4">
    <name type="scientific">Ascidiaceihabitans donghaensis</name>
    <dbReference type="NCBI Taxonomy" id="1510460"/>
    <lineage>
        <taxon>Bacteria</taxon>
        <taxon>Pseudomonadati</taxon>
        <taxon>Pseudomonadota</taxon>
        <taxon>Alphaproteobacteria</taxon>
        <taxon>Rhodobacterales</taxon>
        <taxon>Paracoccaceae</taxon>
        <taxon>Ascidiaceihabitans</taxon>
    </lineage>
</organism>
<dbReference type="Gene3D" id="2.30.330.10">
    <property type="entry name" value="SpoA-like"/>
    <property type="match status" value="1"/>
</dbReference>
<name>A0A2R8BG27_9RHOB</name>
<dbReference type="InterPro" id="IPR001543">
    <property type="entry name" value="FliN-like_C"/>
</dbReference>
<dbReference type="RefSeq" id="WP_181364486.1">
    <property type="nucleotide sequence ID" value="NZ_OMOR01000001.1"/>
</dbReference>
<reference evidence="3 4" key="1">
    <citation type="submission" date="2018-03" db="EMBL/GenBank/DDBJ databases">
        <authorList>
            <person name="Keele B.F."/>
        </authorList>
    </citation>
    <scope>NUCLEOTIDE SEQUENCE [LARGE SCALE GENOMIC DNA]</scope>
    <source>
        <strain evidence="3 4">CECT 8599</strain>
    </source>
</reference>
<gene>
    <name evidence="3" type="ORF">ASD8599_02712</name>
</gene>
<dbReference type="Pfam" id="PF01052">
    <property type="entry name" value="FliMN_C"/>
    <property type="match status" value="1"/>
</dbReference>
<evidence type="ECO:0000256" key="1">
    <source>
        <dbReference type="SAM" id="MobiDB-lite"/>
    </source>
</evidence>
<sequence>MGSSETQTILRRKASVGLQEHQARAMTAAKALRLTVAKIADEIFDMSMSVIGIVSEKRDLDGCLELLDEQSLLAALDGPNRTRGGVVIGADIVGGLIQQQTMSLVSAPLGDPRKMTSTDAAMCAPLVDALFERVPPQLEVKEEQAMMSGFAFGARADEARILSMWLEAPEFHVIRMTLDMAGGVRQGQMVFILPVVEDFDAMSSDAGAQDADGDPEQAPSLSDAVLSVPAELRVDVCKLTMPLMDLEALKVGHVLQLPQNGFPEANITTLTGRVIGSGTVGQVEGTRAMRLKQEPIYASQPRRRTADRAGLDLPEIEALPGTKQRSGDAPAALDTSPPVIESLPALTPDAAPTALELPDLNDLPSAEDPALTELPDLNDLPDLATLPDVLPEVDALPELDDLPDLASLPDLADLTKTG</sequence>
<dbReference type="InterPro" id="IPR036429">
    <property type="entry name" value="SpoA-like_sf"/>
</dbReference>
<dbReference type="SUPFAM" id="SSF101801">
    <property type="entry name" value="Surface presentation of antigens (SPOA)"/>
    <property type="match status" value="1"/>
</dbReference>
<feature type="compositionally biased region" description="Low complexity" evidence="1">
    <location>
        <begin position="343"/>
        <end position="360"/>
    </location>
</feature>
<evidence type="ECO:0000259" key="2">
    <source>
        <dbReference type="Pfam" id="PF01052"/>
    </source>
</evidence>
<accession>A0A2R8BG27</accession>
<feature type="region of interest" description="Disordered" evidence="1">
    <location>
        <begin position="397"/>
        <end position="418"/>
    </location>
</feature>
<feature type="compositionally biased region" description="Low complexity" evidence="1">
    <location>
        <begin position="404"/>
        <end position="418"/>
    </location>
</feature>
<dbReference type="EMBL" id="OMOR01000001">
    <property type="protein sequence ID" value="SPH21965.1"/>
    <property type="molecule type" value="Genomic_DNA"/>
</dbReference>
<feature type="region of interest" description="Disordered" evidence="1">
    <location>
        <begin position="292"/>
        <end position="380"/>
    </location>
</feature>
<dbReference type="Proteomes" id="UP000244880">
    <property type="component" value="Unassembled WGS sequence"/>
</dbReference>
<protein>
    <recommendedName>
        <fullName evidence="2">Flagellar motor switch protein FliN-like C-terminal domain-containing protein</fullName>
    </recommendedName>
</protein>